<evidence type="ECO:0000313" key="2">
    <source>
        <dbReference type="EMBL" id="QCD90261.1"/>
    </source>
</evidence>
<evidence type="ECO:0000256" key="1">
    <source>
        <dbReference type="SAM" id="MobiDB-lite"/>
    </source>
</evidence>
<accession>A0A4D6LP13</accession>
<protein>
    <submittedName>
        <fullName evidence="2">Uncharacterized protein</fullName>
    </submittedName>
</protein>
<dbReference type="AlphaFoldDB" id="A0A4D6LP13"/>
<keyword evidence="3" id="KW-1185">Reference proteome</keyword>
<feature type="region of interest" description="Disordered" evidence="1">
    <location>
        <begin position="1"/>
        <end position="23"/>
    </location>
</feature>
<organism evidence="2 3">
    <name type="scientific">Vigna unguiculata</name>
    <name type="common">Cowpea</name>
    <dbReference type="NCBI Taxonomy" id="3917"/>
    <lineage>
        <taxon>Eukaryota</taxon>
        <taxon>Viridiplantae</taxon>
        <taxon>Streptophyta</taxon>
        <taxon>Embryophyta</taxon>
        <taxon>Tracheophyta</taxon>
        <taxon>Spermatophyta</taxon>
        <taxon>Magnoliopsida</taxon>
        <taxon>eudicotyledons</taxon>
        <taxon>Gunneridae</taxon>
        <taxon>Pentapetalae</taxon>
        <taxon>rosids</taxon>
        <taxon>fabids</taxon>
        <taxon>Fabales</taxon>
        <taxon>Fabaceae</taxon>
        <taxon>Papilionoideae</taxon>
        <taxon>50 kb inversion clade</taxon>
        <taxon>NPAAA clade</taxon>
        <taxon>indigoferoid/millettioid clade</taxon>
        <taxon>Phaseoleae</taxon>
        <taxon>Vigna</taxon>
    </lineage>
</organism>
<dbReference type="EMBL" id="CP039348">
    <property type="protein sequence ID" value="QCD90261.1"/>
    <property type="molecule type" value="Genomic_DNA"/>
</dbReference>
<feature type="compositionally biased region" description="Polar residues" evidence="1">
    <location>
        <begin position="1"/>
        <end position="10"/>
    </location>
</feature>
<name>A0A4D6LP13_VIGUN</name>
<sequence>MAGKRNSNQESSRRKSFKSSHNIQPHAFSEATSLSTQTVTKEVMGPKVLDTRCFVNNGFYFITILKNVELTTFLEIKKLVYLDLVQEFFCNFSLRGVVTSEVAGIEIKIEQTLWKELTTLPCDGLKFSGDRPSKEWVILTIFDKLKAKVSLL</sequence>
<proteinExistence type="predicted"/>
<gene>
    <name evidence="2" type="ORF">DEO72_LG4g1216</name>
</gene>
<evidence type="ECO:0000313" key="3">
    <source>
        <dbReference type="Proteomes" id="UP000501690"/>
    </source>
</evidence>
<dbReference type="Proteomes" id="UP000501690">
    <property type="component" value="Linkage Group LG4"/>
</dbReference>
<reference evidence="2 3" key="1">
    <citation type="submission" date="2019-04" db="EMBL/GenBank/DDBJ databases">
        <title>An improved genome assembly and genetic linkage map for asparagus bean, Vigna unguiculata ssp. sesquipedialis.</title>
        <authorList>
            <person name="Xia Q."/>
            <person name="Zhang R."/>
            <person name="Dong Y."/>
        </authorList>
    </citation>
    <scope>NUCLEOTIDE SEQUENCE [LARGE SCALE GENOMIC DNA]</scope>
    <source>
        <tissue evidence="2">Leaf</tissue>
    </source>
</reference>